<sequence>MDADDQRRPTTRPEDERMGRRVFLGMMGAGAVGLVVGDGVLSVVGRASRPLTDALPDGVRAALPAPGGGWRIYTVNPPMPRFDPATWRLTIDGLVERPVTLTHAQLLALPRVEQTSDFYCVTGWSVLGVRWTGVRFADLLAAARPLPRATALRFVSAERPYVDMLTMKQAMVDDAMLAYGMDGRPMPRPHGAPARVVMPKMYGYKGVKWVERIELVDRVEPGFWEQRGYDRDPWLNSEDAV</sequence>
<dbReference type="PANTHER" id="PTHR43032">
    <property type="entry name" value="PROTEIN-METHIONINE-SULFOXIDE REDUCTASE"/>
    <property type="match status" value="1"/>
</dbReference>
<dbReference type="AlphaFoldDB" id="A0A2T4UH43"/>
<gene>
    <name evidence="3" type="ORF">C7Y72_02135</name>
</gene>
<dbReference type="PROSITE" id="PS51318">
    <property type="entry name" value="TAT"/>
    <property type="match status" value="1"/>
</dbReference>
<keyword evidence="1" id="KW-0472">Membrane</keyword>
<dbReference type="RefSeq" id="WP_107566976.1">
    <property type="nucleotide sequence ID" value="NZ_PYYB01000001.1"/>
</dbReference>
<comment type="caution">
    <text evidence="3">The sequence shown here is derived from an EMBL/GenBank/DDBJ whole genome shotgun (WGS) entry which is preliminary data.</text>
</comment>
<evidence type="ECO:0000313" key="4">
    <source>
        <dbReference type="Proteomes" id="UP000240739"/>
    </source>
</evidence>
<dbReference type="EMBL" id="PYYB01000001">
    <property type="protein sequence ID" value="PTL58538.1"/>
    <property type="molecule type" value="Genomic_DNA"/>
</dbReference>
<dbReference type="Pfam" id="PF00174">
    <property type="entry name" value="Oxidored_molyb"/>
    <property type="match status" value="1"/>
</dbReference>
<reference evidence="3 4" key="1">
    <citation type="submission" date="2018-03" db="EMBL/GenBank/DDBJ databases">
        <title>Aquarubrobacter algicola gen. nov., sp. nov., a novel actinobacterium isolated from shallow eutrophic lake during the end of cyanobacterial harmful algal blooms.</title>
        <authorList>
            <person name="Chun S.J."/>
        </authorList>
    </citation>
    <scope>NUCLEOTIDE SEQUENCE [LARGE SCALE GENOMIC DNA]</scope>
    <source>
        <strain evidence="3 4">Seoho-28</strain>
    </source>
</reference>
<keyword evidence="1" id="KW-0812">Transmembrane</keyword>
<feature type="domain" description="Oxidoreductase molybdopterin-binding" evidence="2">
    <location>
        <begin position="78"/>
        <end position="224"/>
    </location>
</feature>
<dbReference type="InterPro" id="IPR000572">
    <property type="entry name" value="OxRdtase_Mopterin-bd_dom"/>
</dbReference>
<organism evidence="3 4">
    <name type="scientific">Paraconexibacter algicola</name>
    <dbReference type="NCBI Taxonomy" id="2133960"/>
    <lineage>
        <taxon>Bacteria</taxon>
        <taxon>Bacillati</taxon>
        <taxon>Actinomycetota</taxon>
        <taxon>Thermoleophilia</taxon>
        <taxon>Solirubrobacterales</taxon>
        <taxon>Paraconexibacteraceae</taxon>
        <taxon>Paraconexibacter</taxon>
    </lineage>
</organism>
<accession>A0A2T4UH43</accession>
<dbReference type="PANTHER" id="PTHR43032:SF4">
    <property type="entry name" value="OXIDOREDUCTASE MOLYBDOPTERIN-BINDING DOMAIN-CONTAINING PROTEIN"/>
    <property type="match status" value="1"/>
</dbReference>
<keyword evidence="1" id="KW-1133">Transmembrane helix</keyword>
<keyword evidence="4" id="KW-1185">Reference proteome</keyword>
<dbReference type="InterPro" id="IPR006311">
    <property type="entry name" value="TAT_signal"/>
</dbReference>
<dbReference type="SUPFAM" id="SSF56524">
    <property type="entry name" value="Oxidoreductase molybdopterin-binding domain"/>
    <property type="match status" value="1"/>
</dbReference>
<evidence type="ECO:0000313" key="3">
    <source>
        <dbReference type="EMBL" id="PTL58538.1"/>
    </source>
</evidence>
<evidence type="ECO:0000256" key="1">
    <source>
        <dbReference type="SAM" id="Phobius"/>
    </source>
</evidence>
<dbReference type="OrthoDB" id="9795587at2"/>
<dbReference type="Gene3D" id="3.90.420.10">
    <property type="entry name" value="Oxidoreductase, molybdopterin-binding domain"/>
    <property type="match status" value="1"/>
</dbReference>
<name>A0A2T4UH43_9ACTN</name>
<protein>
    <submittedName>
        <fullName evidence="3">Oxidoreductase</fullName>
    </submittedName>
</protein>
<dbReference type="Proteomes" id="UP000240739">
    <property type="component" value="Unassembled WGS sequence"/>
</dbReference>
<proteinExistence type="predicted"/>
<evidence type="ECO:0000259" key="2">
    <source>
        <dbReference type="Pfam" id="PF00174"/>
    </source>
</evidence>
<dbReference type="InterPro" id="IPR036374">
    <property type="entry name" value="OxRdtase_Mopterin-bd_sf"/>
</dbReference>
<feature type="transmembrane region" description="Helical" evidence="1">
    <location>
        <begin position="21"/>
        <end position="44"/>
    </location>
</feature>